<dbReference type="SUPFAM" id="SSF51556">
    <property type="entry name" value="Metallo-dependent hydrolases"/>
    <property type="match status" value="1"/>
</dbReference>
<evidence type="ECO:0000313" key="4">
    <source>
        <dbReference type="Proteomes" id="UP000315217"/>
    </source>
</evidence>
<organism evidence="3 4">
    <name type="scientific">Candidatus Segetimicrobium genomatis</name>
    <dbReference type="NCBI Taxonomy" id="2569760"/>
    <lineage>
        <taxon>Bacteria</taxon>
        <taxon>Bacillati</taxon>
        <taxon>Candidatus Sysuimicrobiota</taxon>
        <taxon>Candidatus Sysuimicrobiia</taxon>
        <taxon>Candidatus Sysuimicrobiales</taxon>
        <taxon>Candidatus Segetimicrobiaceae</taxon>
        <taxon>Candidatus Segetimicrobium</taxon>
    </lineage>
</organism>
<sequence>MMMRSGPSWAGISSDSTSTPSARGDRVGPRGMPQRSAEDTGRAERVHGGAYVIDAACPLVNPKDIDQQLPELRRGGVTCAVGTVASIEGSRETLHAIAAWFPTLRERCGDLCLATTAADIEAAKRAGKVAVVLQFQGGTPLDYNANLVEAFYRLGVRVIQLTYNERNPLGDGCTERTDAGLSDLGVRVIAEMNRLGVAVDLSHVGYRTSMEAIEASAAPVIFSHSNARAVCDSARNLTDDQMRAAAARGGVIGVNAFPAFVARHQAPTVEHLLDHIEYMVRVVGDDHVGLGFDFSRETEEDYKYFKYKEDVYPKPPWVYPAGIDGFAKIPNVTRGLVARGYSDDAIRKILGGNFLRIFRQVWGG</sequence>
<evidence type="ECO:0000313" key="2">
    <source>
        <dbReference type="EMBL" id="TMJ03868.1"/>
    </source>
</evidence>
<feature type="compositionally biased region" description="Polar residues" evidence="1">
    <location>
        <begin position="11"/>
        <end position="21"/>
    </location>
</feature>
<dbReference type="GO" id="GO:0070573">
    <property type="term" value="F:metallodipeptidase activity"/>
    <property type="evidence" value="ECO:0007669"/>
    <property type="project" value="InterPro"/>
</dbReference>
<dbReference type="EMBL" id="VBAI01000034">
    <property type="protein sequence ID" value="TMJ12096.1"/>
    <property type="molecule type" value="Genomic_DNA"/>
</dbReference>
<dbReference type="GO" id="GO:0006508">
    <property type="term" value="P:proteolysis"/>
    <property type="evidence" value="ECO:0007669"/>
    <property type="project" value="InterPro"/>
</dbReference>
<accession>A0A537LVS2</accession>
<evidence type="ECO:0000256" key="1">
    <source>
        <dbReference type="SAM" id="MobiDB-lite"/>
    </source>
</evidence>
<feature type="region of interest" description="Disordered" evidence="1">
    <location>
        <begin position="1"/>
        <end position="44"/>
    </location>
</feature>
<dbReference type="Pfam" id="PF01244">
    <property type="entry name" value="Peptidase_M19"/>
    <property type="match status" value="1"/>
</dbReference>
<protein>
    <submittedName>
        <fullName evidence="3">Membrane dipeptidase</fullName>
    </submittedName>
</protein>
<evidence type="ECO:0000313" key="5">
    <source>
        <dbReference type="Proteomes" id="UP000318661"/>
    </source>
</evidence>
<evidence type="ECO:0000313" key="3">
    <source>
        <dbReference type="EMBL" id="TMJ12096.1"/>
    </source>
</evidence>
<dbReference type="PROSITE" id="PS51365">
    <property type="entry name" value="RENAL_DIPEPTIDASE_2"/>
    <property type="match status" value="1"/>
</dbReference>
<dbReference type="PANTHER" id="PTHR10443:SF12">
    <property type="entry name" value="DIPEPTIDASE"/>
    <property type="match status" value="1"/>
</dbReference>
<dbReference type="PANTHER" id="PTHR10443">
    <property type="entry name" value="MICROSOMAL DIPEPTIDASE"/>
    <property type="match status" value="1"/>
</dbReference>
<dbReference type="InterPro" id="IPR008257">
    <property type="entry name" value="Pept_M19"/>
</dbReference>
<dbReference type="Proteomes" id="UP000315217">
    <property type="component" value="Unassembled WGS sequence"/>
</dbReference>
<dbReference type="CDD" id="cd01301">
    <property type="entry name" value="rDP_like"/>
    <property type="match status" value="1"/>
</dbReference>
<dbReference type="Proteomes" id="UP000318661">
    <property type="component" value="Unassembled WGS sequence"/>
</dbReference>
<gene>
    <name evidence="3" type="ORF">E6G98_03650</name>
    <name evidence="2" type="ORF">E6G99_11105</name>
</gene>
<dbReference type="InterPro" id="IPR032466">
    <property type="entry name" value="Metal_Hydrolase"/>
</dbReference>
<proteinExistence type="predicted"/>
<name>A0A537LVS2_9BACT</name>
<dbReference type="AlphaFoldDB" id="A0A537LVS2"/>
<reference evidence="4 5" key="1">
    <citation type="journal article" date="2019" name="Nat. Microbiol.">
        <title>Mediterranean grassland soil C-N compound turnover is dependent on rainfall and depth, and is mediated by genomically divergent microorganisms.</title>
        <authorList>
            <person name="Diamond S."/>
            <person name="Andeer P.F."/>
            <person name="Li Z."/>
            <person name="Crits-Christoph A."/>
            <person name="Burstein D."/>
            <person name="Anantharaman K."/>
            <person name="Lane K.R."/>
            <person name="Thomas B.C."/>
            <person name="Pan C."/>
            <person name="Northen T.R."/>
            <person name="Banfield J.F."/>
        </authorList>
    </citation>
    <scope>NUCLEOTIDE SEQUENCE [LARGE SCALE GENOMIC DNA]</scope>
    <source>
        <strain evidence="3">NP_1</strain>
        <strain evidence="2">NP_2</strain>
    </source>
</reference>
<comment type="caution">
    <text evidence="3">The sequence shown here is derived from an EMBL/GenBank/DDBJ whole genome shotgun (WGS) entry which is preliminary data.</text>
</comment>
<dbReference type="Gene3D" id="3.20.20.140">
    <property type="entry name" value="Metal-dependent hydrolases"/>
    <property type="match status" value="1"/>
</dbReference>
<dbReference type="EMBL" id="VBAJ01000277">
    <property type="protein sequence ID" value="TMJ03868.1"/>
    <property type="molecule type" value="Genomic_DNA"/>
</dbReference>